<keyword evidence="2" id="KW-1185">Reference proteome</keyword>
<evidence type="ECO:0000313" key="2">
    <source>
        <dbReference type="Proteomes" id="UP000298652"/>
    </source>
</evidence>
<reference evidence="1" key="1">
    <citation type="submission" date="2019-03" db="EMBL/GenBank/DDBJ databases">
        <title>WGS assembly of Setaria viridis.</title>
        <authorList>
            <person name="Huang P."/>
            <person name="Jenkins J."/>
            <person name="Grimwood J."/>
            <person name="Barry K."/>
            <person name="Healey A."/>
            <person name="Mamidi S."/>
            <person name="Sreedasyam A."/>
            <person name="Shu S."/>
            <person name="Feldman M."/>
            <person name="Wu J."/>
            <person name="Yu Y."/>
            <person name="Chen C."/>
            <person name="Johnson J."/>
            <person name="Rokhsar D."/>
            <person name="Baxter I."/>
            <person name="Schmutz J."/>
            <person name="Brutnell T."/>
            <person name="Kellogg E."/>
        </authorList>
    </citation>
    <scope>NUCLEOTIDE SEQUENCE [LARGE SCALE GENOMIC DNA]</scope>
</reference>
<dbReference type="AlphaFoldDB" id="A0A4U6VUD3"/>
<name>A0A4U6VUD3_SETVI</name>
<sequence length="45" mass="5189">MCMLDELRRPSGRDRGLLCCLAFRRLSSRADIAIALFRGEVKNMF</sequence>
<gene>
    <name evidence="1" type="ORF">SEVIR_2G202650v2</name>
</gene>
<evidence type="ECO:0000313" key="1">
    <source>
        <dbReference type="EMBL" id="TKW32982.1"/>
    </source>
</evidence>
<dbReference type="EMBL" id="CM016553">
    <property type="protein sequence ID" value="TKW32982.1"/>
    <property type="molecule type" value="Genomic_DNA"/>
</dbReference>
<dbReference type="Proteomes" id="UP000298652">
    <property type="component" value="Chromosome 2"/>
</dbReference>
<accession>A0A4U6VUD3</accession>
<protein>
    <submittedName>
        <fullName evidence="1">Uncharacterized protein</fullName>
    </submittedName>
</protein>
<organism evidence="1 2">
    <name type="scientific">Setaria viridis</name>
    <name type="common">Green bristlegrass</name>
    <name type="synonym">Setaria italica subsp. viridis</name>
    <dbReference type="NCBI Taxonomy" id="4556"/>
    <lineage>
        <taxon>Eukaryota</taxon>
        <taxon>Viridiplantae</taxon>
        <taxon>Streptophyta</taxon>
        <taxon>Embryophyta</taxon>
        <taxon>Tracheophyta</taxon>
        <taxon>Spermatophyta</taxon>
        <taxon>Magnoliopsida</taxon>
        <taxon>Liliopsida</taxon>
        <taxon>Poales</taxon>
        <taxon>Poaceae</taxon>
        <taxon>PACMAD clade</taxon>
        <taxon>Panicoideae</taxon>
        <taxon>Panicodae</taxon>
        <taxon>Paniceae</taxon>
        <taxon>Cenchrinae</taxon>
        <taxon>Setaria</taxon>
    </lineage>
</organism>
<proteinExistence type="predicted"/>
<dbReference type="Gramene" id="TKW32982">
    <property type="protein sequence ID" value="TKW32982"/>
    <property type="gene ID" value="SEVIR_2G202650v2"/>
</dbReference>